<keyword evidence="13" id="KW-1185">Reference proteome</keyword>
<evidence type="ECO:0000256" key="3">
    <source>
        <dbReference type="ARBA" id="ARBA00022679"/>
    </source>
</evidence>
<dbReference type="GO" id="GO:0061630">
    <property type="term" value="F:ubiquitin protein ligase activity"/>
    <property type="evidence" value="ECO:0007669"/>
    <property type="project" value="UniProtKB-EC"/>
</dbReference>
<dbReference type="Gene3D" id="3.30.40.10">
    <property type="entry name" value="Zinc/RING finger domain, C3HC4 (zinc finger)"/>
    <property type="match status" value="1"/>
</dbReference>
<keyword evidence="5 9" id="KW-0863">Zinc-finger</keyword>
<name>A0A507DP62_9FUNG</name>
<dbReference type="PROSITE" id="PS50089">
    <property type="entry name" value="ZF_RING_2"/>
    <property type="match status" value="1"/>
</dbReference>
<dbReference type="AlphaFoldDB" id="A0A507DP62"/>
<evidence type="ECO:0000256" key="7">
    <source>
        <dbReference type="ARBA" id="ARBA00023015"/>
    </source>
</evidence>
<evidence type="ECO:0000313" key="12">
    <source>
        <dbReference type="EMBL" id="TPX53211.1"/>
    </source>
</evidence>
<proteinExistence type="predicted"/>
<dbReference type="Pfam" id="PF00097">
    <property type="entry name" value="zf-C3HC4"/>
    <property type="match status" value="1"/>
</dbReference>
<dbReference type="InterPro" id="IPR013083">
    <property type="entry name" value="Znf_RING/FYVE/PHD"/>
</dbReference>
<dbReference type="STRING" id="286115.A0A507DP62"/>
<keyword evidence="6" id="KW-0862">Zinc</keyword>
<keyword evidence="4" id="KW-0479">Metal-binding</keyword>
<accession>A0A507DP62</accession>
<dbReference type="InterPro" id="IPR018957">
    <property type="entry name" value="Znf_C3HC4_RING-type"/>
</dbReference>
<evidence type="ECO:0000256" key="10">
    <source>
        <dbReference type="SAM" id="MobiDB-lite"/>
    </source>
</evidence>
<dbReference type="PROSITE" id="PS00518">
    <property type="entry name" value="ZF_RING_1"/>
    <property type="match status" value="1"/>
</dbReference>
<dbReference type="InterPro" id="IPR001841">
    <property type="entry name" value="Znf_RING"/>
</dbReference>
<feature type="compositionally biased region" description="Polar residues" evidence="10">
    <location>
        <begin position="36"/>
        <end position="65"/>
    </location>
</feature>
<keyword evidence="7" id="KW-0805">Transcription regulation</keyword>
<dbReference type="PANTHER" id="PTHR46077">
    <property type="entry name" value="E3 UBIQUITIN-PROTEIN LIGASE TOPORS"/>
    <property type="match status" value="1"/>
</dbReference>
<dbReference type="SUPFAM" id="SSF57850">
    <property type="entry name" value="RING/U-box"/>
    <property type="match status" value="1"/>
</dbReference>
<evidence type="ECO:0000256" key="2">
    <source>
        <dbReference type="ARBA" id="ARBA00012483"/>
    </source>
</evidence>
<evidence type="ECO:0000256" key="4">
    <source>
        <dbReference type="ARBA" id="ARBA00022723"/>
    </source>
</evidence>
<sequence length="199" mass="22466">MTGYGYDKLWTVPSNNDCDDAPSASDSNKRKRSLSFVPNSTSSSRLPTPHNHSTESIMSSASSPRDSYHLEMQGSPTSAAANHVHPHHGHASQDDIADICPICLSPYEDKTLLENCFHAFCFVCISTWTATSLRCPLCKAEIHMGIHLITSIDDFKKYDFERAKFDGRLRIGVCETSRSQPWNMHLQRRRRHNAIPLYQ</sequence>
<dbReference type="InterPro" id="IPR017907">
    <property type="entry name" value="Znf_RING_CS"/>
</dbReference>
<evidence type="ECO:0000256" key="8">
    <source>
        <dbReference type="ARBA" id="ARBA00023163"/>
    </source>
</evidence>
<evidence type="ECO:0000256" key="5">
    <source>
        <dbReference type="ARBA" id="ARBA00022771"/>
    </source>
</evidence>
<dbReference type="EC" id="2.3.2.27" evidence="2"/>
<dbReference type="VEuPathDB" id="FungiDB:SeMB42_g00916"/>
<organism evidence="12 13">
    <name type="scientific">Synchytrium endobioticum</name>
    <dbReference type="NCBI Taxonomy" id="286115"/>
    <lineage>
        <taxon>Eukaryota</taxon>
        <taxon>Fungi</taxon>
        <taxon>Fungi incertae sedis</taxon>
        <taxon>Chytridiomycota</taxon>
        <taxon>Chytridiomycota incertae sedis</taxon>
        <taxon>Chytridiomycetes</taxon>
        <taxon>Synchytriales</taxon>
        <taxon>Synchytriaceae</taxon>
        <taxon>Synchytrium</taxon>
    </lineage>
</organism>
<keyword evidence="8" id="KW-0804">Transcription</keyword>
<dbReference type="PANTHER" id="PTHR46077:SF1">
    <property type="entry name" value="TOP1 BINDING ARGININE_SERINE RICH PROTEIN, E3 UBIQUITIN LIGASE"/>
    <property type="match status" value="1"/>
</dbReference>
<evidence type="ECO:0000256" key="1">
    <source>
        <dbReference type="ARBA" id="ARBA00000900"/>
    </source>
</evidence>
<protein>
    <recommendedName>
        <fullName evidence="2">RING-type E3 ubiquitin transferase</fullName>
        <ecNumber evidence="2">2.3.2.27</ecNumber>
    </recommendedName>
</protein>
<feature type="region of interest" description="Disordered" evidence="10">
    <location>
        <begin position="15"/>
        <end position="89"/>
    </location>
</feature>
<dbReference type="EMBL" id="QEAN01000020">
    <property type="protein sequence ID" value="TPX53211.1"/>
    <property type="molecule type" value="Genomic_DNA"/>
</dbReference>
<gene>
    <name evidence="12" type="ORF">SeMB42_g00916</name>
</gene>
<dbReference type="SMART" id="SM00184">
    <property type="entry name" value="RING"/>
    <property type="match status" value="1"/>
</dbReference>
<evidence type="ECO:0000256" key="9">
    <source>
        <dbReference type="PROSITE-ProRule" id="PRU00175"/>
    </source>
</evidence>
<evidence type="ECO:0000313" key="13">
    <source>
        <dbReference type="Proteomes" id="UP000317494"/>
    </source>
</evidence>
<reference evidence="12 13" key="1">
    <citation type="journal article" date="2019" name="Sci. Rep.">
        <title>Comparative genomics of chytrid fungi reveal insights into the obligate biotrophic and pathogenic lifestyle of Synchytrium endobioticum.</title>
        <authorList>
            <person name="van de Vossenberg B.T.L.H."/>
            <person name="Warris S."/>
            <person name="Nguyen H.D.T."/>
            <person name="van Gent-Pelzer M.P.E."/>
            <person name="Joly D.L."/>
            <person name="van de Geest H.C."/>
            <person name="Bonants P.J.M."/>
            <person name="Smith D.S."/>
            <person name="Levesque C.A."/>
            <person name="van der Lee T.A.J."/>
        </authorList>
    </citation>
    <scope>NUCLEOTIDE SEQUENCE [LARGE SCALE GENOMIC DNA]</scope>
    <source>
        <strain evidence="12 13">MB42</strain>
    </source>
</reference>
<comment type="caution">
    <text evidence="12">The sequence shown here is derived from an EMBL/GenBank/DDBJ whole genome shotgun (WGS) entry which is preliminary data.</text>
</comment>
<evidence type="ECO:0000256" key="6">
    <source>
        <dbReference type="ARBA" id="ARBA00022833"/>
    </source>
</evidence>
<evidence type="ECO:0000259" key="11">
    <source>
        <dbReference type="PROSITE" id="PS50089"/>
    </source>
</evidence>
<dbReference type="GO" id="GO:0006513">
    <property type="term" value="P:protein monoubiquitination"/>
    <property type="evidence" value="ECO:0007669"/>
    <property type="project" value="TreeGrafter"/>
</dbReference>
<dbReference type="Proteomes" id="UP000317494">
    <property type="component" value="Unassembled WGS sequence"/>
</dbReference>
<comment type="catalytic activity">
    <reaction evidence="1">
        <text>S-ubiquitinyl-[E2 ubiquitin-conjugating enzyme]-L-cysteine + [acceptor protein]-L-lysine = [E2 ubiquitin-conjugating enzyme]-L-cysteine + N(6)-ubiquitinyl-[acceptor protein]-L-lysine.</text>
        <dbReference type="EC" id="2.3.2.27"/>
    </reaction>
</comment>
<dbReference type="GO" id="GO:0000209">
    <property type="term" value="P:protein polyubiquitination"/>
    <property type="evidence" value="ECO:0007669"/>
    <property type="project" value="TreeGrafter"/>
</dbReference>
<dbReference type="GO" id="GO:0008270">
    <property type="term" value="F:zinc ion binding"/>
    <property type="evidence" value="ECO:0007669"/>
    <property type="project" value="UniProtKB-KW"/>
</dbReference>
<keyword evidence="3" id="KW-0808">Transferase</keyword>
<feature type="domain" description="RING-type" evidence="11">
    <location>
        <begin position="100"/>
        <end position="139"/>
    </location>
</feature>